<dbReference type="KEGG" id="cmah:C1I91_06065"/>
<evidence type="ECO:0000313" key="3">
    <source>
        <dbReference type="EMBL" id="QAA31245.1"/>
    </source>
</evidence>
<dbReference type="InterPro" id="IPR006490">
    <property type="entry name" value="Maj_tail_phi13"/>
</dbReference>
<dbReference type="Pfam" id="PF13205">
    <property type="entry name" value="Big_5"/>
    <property type="match status" value="1"/>
</dbReference>
<evidence type="ECO:0000313" key="4">
    <source>
        <dbReference type="Proteomes" id="UP000286268"/>
    </source>
</evidence>
<protein>
    <recommendedName>
        <fullName evidence="2">SbsA Ig-like domain-containing protein</fullName>
    </recommendedName>
</protein>
<dbReference type="Gene3D" id="2.60.40.1220">
    <property type="match status" value="1"/>
</dbReference>
<dbReference type="AlphaFoldDB" id="A0A410DQD2"/>
<sequence>MSNFVNVDSLYYAIMTKDDVTGVSYGPVKPLAAAAKISVDPDVKVGDFDADGVKNERVQVPNGGKISLDVETLPLETQADIFGHTLDGVGGIIYNRDDRAPFLAILYRRTKGNGKNRYVKVYKTMFQDPKQDAETIGNNVKIQNDTIEGVYLPRKYDKKDRYSIDEESTGYVDVSTTFFNTIENSDIVPPTIASTVPAANATGVAANTTFTWTFSESLAPSTVTPANFYLIKDSDGSIVGATVVYNDATKTVILTPTTPLSSASKYLAVADSDVADRAGNKLVTVTKIFTTA</sequence>
<dbReference type="EMBL" id="CP025746">
    <property type="protein sequence ID" value="QAA31245.1"/>
    <property type="molecule type" value="Genomic_DNA"/>
</dbReference>
<dbReference type="RefSeq" id="WP_128212027.1">
    <property type="nucleotide sequence ID" value="NZ_CP025746.1"/>
</dbReference>
<keyword evidence="1" id="KW-0732">Signal</keyword>
<evidence type="ECO:0000256" key="1">
    <source>
        <dbReference type="ARBA" id="ARBA00022729"/>
    </source>
</evidence>
<feature type="domain" description="SbsA Ig-like" evidence="2">
    <location>
        <begin position="186"/>
        <end position="291"/>
    </location>
</feature>
<dbReference type="InterPro" id="IPR032812">
    <property type="entry name" value="SbsA_Ig"/>
</dbReference>
<dbReference type="NCBIfam" id="TIGR01603">
    <property type="entry name" value="maj_tail_phi13"/>
    <property type="match status" value="1"/>
</dbReference>
<organism evidence="3 4">
    <name type="scientific">Clostridium manihotivorum</name>
    <dbReference type="NCBI Taxonomy" id="2320868"/>
    <lineage>
        <taxon>Bacteria</taxon>
        <taxon>Bacillati</taxon>
        <taxon>Bacillota</taxon>
        <taxon>Clostridia</taxon>
        <taxon>Eubacteriales</taxon>
        <taxon>Clostridiaceae</taxon>
        <taxon>Clostridium</taxon>
    </lineage>
</organism>
<keyword evidence="4" id="KW-1185">Reference proteome</keyword>
<accession>A0A410DQD2</accession>
<reference evidence="3 4" key="1">
    <citation type="submission" date="2018-01" db="EMBL/GenBank/DDBJ databases">
        <title>Genome Sequencing and Assembly of Anaerobacter polyendosporus strain CT4.</title>
        <authorList>
            <person name="Tachaapaikoon C."/>
            <person name="Sutheeworapong S."/>
            <person name="Jenjaroenpun P."/>
            <person name="Wongsurawat T."/>
            <person name="Nookeaw I."/>
            <person name="Cheawchanlertfa P."/>
            <person name="Kosugi A."/>
            <person name="Cheevadhanarak S."/>
            <person name="Ratanakhanokchai K."/>
        </authorList>
    </citation>
    <scope>NUCLEOTIDE SEQUENCE [LARGE SCALE GENOMIC DNA]</scope>
    <source>
        <strain evidence="3 4">CT4</strain>
    </source>
</reference>
<gene>
    <name evidence="3" type="ORF">C1I91_06065</name>
</gene>
<dbReference type="InterPro" id="IPR014755">
    <property type="entry name" value="Cu-Rt/internalin_Ig-like"/>
</dbReference>
<dbReference type="Proteomes" id="UP000286268">
    <property type="component" value="Chromosome"/>
</dbReference>
<proteinExistence type="predicted"/>
<name>A0A410DQD2_9CLOT</name>
<evidence type="ECO:0000259" key="2">
    <source>
        <dbReference type="Pfam" id="PF13205"/>
    </source>
</evidence>
<dbReference type="OrthoDB" id="3078218at2"/>